<keyword evidence="2" id="KW-1185">Reference proteome</keyword>
<dbReference type="InterPro" id="IPR008792">
    <property type="entry name" value="PQQD"/>
</dbReference>
<protein>
    <submittedName>
        <fullName evidence="1">PqqD family protein</fullName>
    </submittedName>
</protein>
<dbReference type="EMBL" id="RAHX01000001">
    <property type="protein sequence ID" value="RJY09448.1"/>
    <property type="molecule type" value="Genomic_DNA"/>
</dbReference>
<proteinExistence type="predicted"/>
<dbReference type="AlphaFoldDB" id="A0A419RUI3"/>
<dbReference type="OrthoDB" id="1495225at2"/>
<dbReference type="InterPro" id="IPR041881">
    <property type="entry name" value="PqqD_sf"/>
</dbReference>
<dbReference type="Pfam" id="PF05402">
    <property type="entry name" value="PqqD"/>
    <property type="match status" value="1"/>
</dbReference>
<dbReference type="Proteomes" id="UP000285232">
    <property type="component" value="Unassembled WGS sequence"/>
</dbReference>
<gene>
    <name evidence="1" type="ORF">D6201_08840</name>
</gene>
<name>A0A419RUI3_9SPHN</name>
<dbReference type="Gene3D" id="1.10.10.1150">
    <property type="entry name" value="Coenzyme PQQ synthesis protein D (PqqD)"/>
    <property type="match status" value="1"/>
</dbReference>
<reference evidence="1 2" key="1">
    <citation type="journal article" date="2017" name="Int. J. Syst. Evol. Microbiol.">
        <title>Erythrobacter aquimixticola sp. nov., isolated from the junction between the ocean and a freshwater spring.</title>
        <authorList>
            <person name="Park S."/>
            <person name="Jung Y.T."/>
            <person name="Choi S.J."/>
            <person name="Yoon J.H."/>
        </authorList>
    </citation>
    <scope>NUCLEOTIDE SEQUENCE [LARGE SCALE GENOMIC DNA]</scope>
    <source>
        <strain evidence="1 2">JSSK-14</strain>
    </source>
</reference>
<evidence type="ECO:0000313" key="2">
    <source>
        <dbReference type="Proteomes" id="UP000285232"/>
    </source>
</evidence>
<dbReference type="RefSeq" id="WP_120048457.1">
    <property type="nucleotide sequence ID" value="NZ_RAHX01000001.1"/>
</dbReference>
<accession>A0A419RUI3</accession>
<organism evidence="1 2">
    <name type="scientific">Aurantiacibacter aquimixticola</name>
    <dbReference type="NCBI Taxonomy" id="1958945"/>
    <lineage>
        <taxon>Bacteria</taxon>
        <taxon>Pseudomonadati</taxon>
        <taxon>Pseudomonadota</taxon>
        <taxon>Alphaproteobacteria</taxon>
        <taxon>Sphingomonadales</taxon>
        <taxon>Erythrobacteraceae</taxon>
        <taxon>Aurantiacibacter</taxon>
    </lineage>
</organism>
<comment type="caution">
    <text evidence="1">The sequence shown here is derived from an EMBL/GenBank/DDBJ whole genome shotgun (WGS) entry which is preliminary data.</text>
</comment>
<evidence type="ECO:0000313" key="1">
    <source>
        <dbReference type="EMBL" id="RJY09448.1"/>
    </source>
</evidence>
<sequence length="90" mass="9650">MTTDDTISASPDVVAREIGDEMVLMDLQSGTYFGLNLVGSFIWERISAEPQTIGSLADAVAARFDATRDDILSDIVDIAEQLQSNGLLAT</sequence>